<protein>
    <recommendedName>
        <fullName evidence="1">SGNH hydrolase-type esterase domain-containing protein</fullName>
    </recommendedName>
</protein>
<dbReference type="PANTHER" id="PTHR30383">
    <property type="entry name" value="THIOESTERASE 1/PROTEASE 1/LYSOPHOSPHOLIPASE L1"/>
    <property type="match status" value="1"/>
</dbReference>
<dbReference type="InterPro" id="IPR051532">
    <property type="entry name" value="Ester_Hydrolysis_Enzymes"/>
</dbReference>
<comment type="caution">
    <text evidence="2">The sequence shown here is derived from an EMBL/GenBank/DDBJ whole genome shotgun (WGS) entry which is preliminary data.</text>
</comment>
<dbReference type="InterPro" id="IPR013830">
    <property type="entry name" value="SGNH_hydro"/>
</dbReference>
<organism evidence="2 3">
    <name type="scientific">Candidatus Ornithomonoglobus intestinigallinarum</name>
    <dbReference type="NCBI Taxonomy" id="2840894"/>
    <lineage>
        <taxon>Bacteria</taxon>
        <taxon>Bacillati</taxon>
        <taxon>Bacillota</taxon>
        <taxon>Clostridia</taxon>
        <taxon>Candidatus Ornithomonoglobus</taxon>
    </lineage>
</organism>
<proteinExistence type="predicted"/>
<dbReference type="SUPFAM" id="SSF52266">
    <property type="entry name" value="SGNH hydrolase"/>
    <property type="match status" value="1"/>
</dbReference>
<dbReference type="AlphaFoldDB" id="A0A9D1H4S2"/>
<reference evidence="2" key="2">
    <citation type="journal article" date="2021" name="PeerJ">
        <title>Extensive microbial diversity within the chicken gut microbiome revealed by metagenomics and culture.</title>
        <authorList>
            <person name="Gilroy R."/>
            <person name="Ravi A."/>
            <person name="Getino M."/>
            <person name="Pursley I."/>
            <person name="Horton D.L."/>
            <person name="Alikhan N.F."/>
            <person name="Baker D."/>
            <person name="Gharbi K."/>
            <person name="Hall N."/>
            <person name="Watson M."/>
            <person name="Adriaenssens E.M."/>
            <person name="Foster-Nyarko E."/>
            <person name="Jarju S."/>
            <person name="Secka A."/>
            <person name="Antonio M."/>
            <person name="Oren A."/>
            <person name="Chaudhuri R.R."/>
            <person name="La Ragione R."/>
            <person name="Hildebrand F."/>
            <person name="Pallen M.J."/>
        </authorList>
    </citation>
    <scope>NUCLEOTIDE SEQUENCE</scope>
    <source>
        <strain evidence="2">CHK181-108</strain>
    </source>
</reference>
<sequence length="276" mass="30458">MNATSRKQVYDMRKNARRKRRRRYFIRRAAALALGILIIVLVIAGIKSCATNKGSSGPVVTVLPGVAVPQSTKTPTSNPVGNVNAADVNQSYFADSCFIGNSMIEGMELYELVDGADYFAKIGLNVTDALTDSTETGMVPVIDELNGGRQYRRIFIMFGENELAWSNIDKFKSDYSALIQKAKQYQPSAQIYLLSVTPVSAEAEASGQNGTTNENIIKMNEYIKEIAEQNSVAYVDLYSALADENGYLPSTAATDGIHFDEDYYAKMLVYIQINYD</sequence>
<gene>
    <name evidence="2" type="ORF">IAA60_07960</name>
</gene>
<dbReference type="Pfam" id="PF13472">
    <property type="entry name" value="Lipase_GDSL_2"/>
    <property type="match status" value="1"/>
</dbReference>
<dbReference type="InterPro" id="IPR036514">
    <property type="entry name" value="SGNH_hydro_sf"/>
</dbReference>
<dbReference type="EMBL" id="DVLU01000080">
    <property type="protein sequence ID" value="HIT85821.1"/>
    <property type="molecule type" value="Genomic_DNA"/>
</dbReference>
<reference evidence="2" key="1">
    <citation type="submission" date="2020-10" db="EMBL/GenBank/DDBJ databases">
        <authorList>
            <person name="Gilroy R."/>
        </authorList>
    </citation>
    <scope>NUCLEOTIDE SEQUENCE</scope>
    <source>
        <strain evidence="2">CHK181-108</strain>
    </source>
</reference>
<evidence type="ECO:0000313" key="2">
    <source>
        <dbReference type="EMBL" id="HIT85821.1"/>
    </source>
</evidence>
<dbReference type="Proteomes" id="UP000824165">
    <property type="component" value="Unassembled WGS sequence"/>
</dbReference>
<evidence type="ECO:0000313" key="3">
    <source>
        <dbReference type="Proteomes" id="UP000824165"/>
    </source>
</evidence>
<accession>A0A9D1H4S2</accession>
<name>A0A9D1H4S2_9FIRM</name>
<dbReference type="Gene3D" id="3.40.50.1110">
    <property type="entry name" value="SGNH hydrolase"/>
    <property type="match status" value="1"/>
</dbReference>
<evidence type="ECO:0000259" key="1">
    <source>
        <dbReference type="Pfam" id="PF13472"/>
    </source>
</evidence>
<feature type="domain" description="SGNH hydrolase-type esterase" evidence="1">
    <location>
        <begin position="150"/>
        <end position="265"/>
    </location>
</feature>